<evidence type="ECO:0000313" key="6">
    <source>
        <dbReference type="Proteomes" id="UP001320898"/>
    </source>
</evidence>
<dbReference type="GO" id="GO:0005506">
    <property type="term" value="F:iron ion binding"/>
    <property type="evidence" value="ECO:0007669"/>
    <property type="project" value="InterPro"/>
</dbReference>
<dbReference type="EMBL" id="JALIDZ010000005">
    <property type="protein sequence ID" value="MCT8972890.1"/>
    <property type="molecule type" value="Genomic_DNA"/>
</dbReference>
<dbReference type="PANTHER" id="PTHR46696">
    <property type="entry name" value="P450, PUTATIVE (EUROFUNG)-RELATED"/>
    <property type="match status" value="1"/>
</dbReference>
<keyword evidence="3" id="KW-0503">Monooxygenase</keyword>
<dbReference type="Pfam" id="PF00067">
    <property type="entry name" value="p450"/>
    <property type="match status" value="1"/>
</dbReference>
<dbReference type="PRINTS" id="PR00359">
    <property type="entry name" value="BP450"/>
</dbReference>
<evidence type="ECO:0000256" key="1">
    <source>
        <dbReference type="ARBA" id="ARBA00001971"/>
    </source>
</evidence>
<dbReference type="AlphaFoldDB" id="A0AAW5R2W9"/>
<feature type="region of interest" description="Disordered" evidence="4">
    <location>
        <begin position="62"/>
        <end position="81"/>
    </location>
</feature>
<reference evidence="5 6" key="1">
    <citation type="submission" date="2022-04" db="EMBL/GenBank/DDBJ databases">
        <authorList>
            <person name="Ye Y.-Q."/>
            <person name="Du Z.-J."/>
        </authorList>
    </citation>
    <scope>NUCLEOTIDE SEQUENCE [LARGE SCALE GENOMIC DNA]</scope>
    <source>
        <strain evidence="5 6">A6E488</strain>
    </source>
</reference>
<dbReference type="GO" id="GO:0020037">
    <property type="term" value="F:heme binding"/>
    <property type="evidence" value="ECO:0007669"/>
    <property type="project" value="InterPro"/>
</dbReference>
<comment type="caution">
    <text evidence="5">The sequence shown here is derived from an EMBL/GenBank/DDBJ whole genome shotgun (WGS) entry which is preliminary data.</text>
</comment>
<evidence type="ECO:0000256" key="3">
    <source>
        <dbReference type="RuleBase" id="RU000461"/>
    </source>
</evidence>
<dbReference type="InterPro" id="IPR036396">
    <property type="entry name" value="Cyt_P450_sf"/>
</dbReference>
<dbReference type="InterPro" id="IPR002397">
    <property type="entry name" value="Cyt_P450_B"/>
</dbReference>
<keyword evidence="3" id="KW-0349">Heme</keyword>
<dbReference type="Proteomes" id="UP001320898">
    <property type="component" value="Unassembled WGS sequence"/>
</dbReference>
<dbReference type="Gene3D" id="1.10.630.10">
    <property type="entry name" value="Cytochrome P450"/>
    <property type="match status" value="1"/>
</dbReference>
<keyword evidence="3" id="KW-0479">Metal-binding</keyword>
<evidence type="ECO:0000313" key="5">
    <source>
        <dbReference type="EMBL" id="MCT8972890.1"/>
    </source>
</evidence>
<dbReference type="PROSITE" id="PS00086">
    <property type="entry name" value="CYTOCHROME_P450"/>
    <property type="match status" value="1"/>
</dbReference>
<comment type="cofactor">
    <cofactor evidence="1">
        <name>heme</name>
        <dbReference type="ChEBI" id="CHEBI:30413"/>
    </cofactor>
</comment>
<dbReference type="PANTHER" id="PTHR46696:SF1">
    <property type="entry name" value="CYTOCHROME P450 YJIB-RELATED"/>
    <property type="match status" value="1"/>
</dbReference>
<dbReference type="GO" id="GO:0016705">
    <property type="term" value="F:oxidoreductase activity, acting on paired donors, with incorporation or reduction of molecular oxygen"/>
    <property type="evidence" value="ECO:0007669"/>
    <property type="project" value="InterPro"/>
</dbReference>
<evidence type="ECO:0000256" key="4">
    <source>
        <dbReference type="SAM" id="MobiDB-lite"/>
    </source>
</evidence>
<dbReference type="InterPro" id="IPR001128">
    <property type="entry name" value="Cyt_P450"/>
</dbReference>
<evidence type="ECO:0000256" key="2">
    <source>
        <dbReference type="ARBA" id="ARBA00010617"/>
    </source>
</evidence>
<comment type="similarity">
    <text evidence="2 3">Belongs to the cytochrome P450 family.</text>
</comment>
<accession>A0AAW5R2W9</accession>
<keyword evidence="3" id="KW-0560">Oxidoreductase</keyword>
<dbReference type="SUPFAM" id="SSF48264">
    <property type="entry name" value="Cytochrome P450"/>
    <property type="match status" value="1"/>
</dbReference>
<proteinExistence type="inferred from homology"/>
<dbReference type="GO" id="GO:0004497">
    <property type="term" value="F:monooxygenase activity"/>
    <property type="evidence" value="ECO:0007669"/>
    <property type="project" value="UniProtKB-KW"/>
</dbReference>
<keyword evidence="3" id="KW-0408">Iron</keyword>
<sequence>MRLPRFDPFTDAFRAAPDAAYSAYRRAAAVHWGKSPATRARGAWYVFDTDLVRHVLRDPAFGRETHRGKQTGKSTARDIGRGPVAAPPLSSVIDNWVMFRDPPVHTRLRSVLSEALRRERVETWRTDCRRLADDHAAAAGAMPVFDLVSDYAVPYAAAVIGLVVGLPATDGRCLAETAAPISRLLDFHPAPGVQPAAASAIQTMTRYLTDRWEQSDGAASATLLSALRAATSEGRCSIREAIHSLILLVATGQATLGNLVINAASCLLMHPDQLAALAADQATPERAIEETLRFESPVQFAGRVVLDETRVGGHRFNRGDLVLCALGAVNRDPAATDDADVFRLDRDRFRHQSFGGGIHACVGVNLARMAGAEAIRALAPILANRTAAWPQRPWRELALFRARTRLDLHRPCAAASRLPAMCPAHDQEPERSA</sequence>
<gene>
    <name evidence="5" type="ORF">MUB46_13570</name>
</gene>
<protein>
    <submittedName>
        <fullName evidence="5">Cytochrome P450</fullName>
    </submittedName>
</protein>
<name>A0AAW5R2W9_9HYPH</name>
<dbReference type="RefSeq" id="WP_261616461.1">
    <property type="nucleotide sequence ID" value="NZ_JALIDZ010000005.1"/>
</dbReference>
<keyword evidence="6" id="KW-1185">Reference proteome</keyword>
<organism evidence="5 6">
    <name type="scientific">Microbaculum marinisediminis</name>
    <dbReference type="NCBI Taxonomy" id="2931392"/>
    <lineage>
        <taxon>Bacteria</taxon>
        <taxon>Pseudomonadati</taxon>
        <taxon>Pseudomonadota</taxon>
        <taxon>Alphaproteobacteria</taxon>
        <taxon>Hyphomicrobiales</taxon>
        <taxon>Tepidamorphaceae</taxon>
        <taxon>Microbaculum</taxon>
    </lineage>
</organism>
<dbReference type="InterPro" id="IPR017972">
    <property type="entry name" value="Cyt_P450_CS"/>
</dbReference>